<keyword evidence="3" id="KW-1185">Reference proteome</keyword>
<evidence type="ECO:0000313" key="2">
    <source>
        <dbReference type="EMBL" id="SLN42389.1"/>
    </source>
</evidence>
<keyword evidence="1" id="KW-1133">Transmembrane helix</keyword>
<protein>
    <submittedName>
        <fullName evidence="2">Uncharacterized protein</fullName>
    </submittedName>
</protein>
<gene>
    <name evidence="2" type="ORF">PAM7971_02017</name>
</gene>
<keyword evidence="1" id="KW-0472">Membrane</keyword>
<dbReference type="STRING" id="658057.SAMN04488032_10460"/>
<sequence>MRSHLPSSHIFQQVFMRILQIMTAFACKYALFNDTDKRYFLASQIKARTTVGVTILAASAVVTIDPIARRPQENA</sequence>
<dbReference type="Proteomes" id="UP000193307">
    <property type="component" value="Unassembled WGS sequence"/>
</dbReference>
<accession>A0A1Y5SK94</accession>
<evidence type="ECO:0000313" key="3">
    <source>
        <dbReference type="Proteomes" id="UP000193307"/>
    </source>
</evidence>
<reference evidence="2 3" key="1">
    <citation type="submission" date="2017-03" db="EMBL/GenBank/DDBJ databases">
        <authorList>
            <person name="Afonso C.L."/>
            <person name="Miller P.J."/>
            <person name="Scott M.A."/>
            <person name="Spackman E."/>
            <person name="Goraichik I."/>
            <person name="Dimitrov K.M."/>
            <person name="Suarez D.L."/>
            <person name="Swayne D.E."/>
        </authorList>
    </citation>
    <scope>NUCLEOTIDE SEQUENCE [LARGE SCALE GENOMIC DNA]</scope>
    <source>
        <strain evidence="2 3">CECT 7971</strain>
    </source>
</reference>
<proteinExistence type="predicted"/>
<feature type="transmembrane region" description="Helical" evidence="1">
    <location>
        <begin position="14"/>
        <end position="31"/>
    </location>
</feature>
<evidence type="ECO:0000256" key="1">
    <source>
        <dbReference type="SAM" id="Phobius"/>
    </source>
</evidence>
<name>A0A1Y5SK94_9RHOB</name>
<organism evidence="2 3">
    <name type="scientific">Pacificibacter marinus</name>
    <dbReference type="NCBI Taxonomy" id="658057"/>
    <lineage>
        <taxon>Bacteria</taxon>
        <taxon>Pseudomonadati</taxon>
        <taxon>Pseudomonadota</taxon>
        <taxon>Alphaproteobacteria</taxon>
        <taxon>Rhodobacterales</taxon>
        <taxon>Roseobacteraceae</taxon>
        <taxon>Pacificibacter</taxon>
    </lineage>
</organism>
<dbReference type="EMBL" id="FWFW01000005">
    <property type="protein sequence ID" value="SLN42389.1"/>
    <property type="molecule type" value="Genomic_DNA"/>
</dbReference>
<dbReference type="AlphaFoldDB" id="A0A1Y5SK94"/>
<keyword evidence="1" id="KW-0812">Transmembrane</keyword>